<dbReference type="HOGENOM" id="CLU_2170417_0_0_1"/>
<dbReference type="InParanoid" id="A0A0C2X999"/>
<sequence length="110" mass="12169">MSSARLQGSSLPTNMRRIGIFPARARSLSFASHRTFLLVAIYHLVLPDHNYHHAVVLDITLGAFQSVLTFTVLPMPAYSATDPLNFWTILNQLAPQPGRRLPAATYPSPV</sequence>
<proteinExistence type="predicted"/>
<dbReference type="AlphaFoldDB" id="A0A0C2X999"/>
<dbReference type="Proteomes" id="UP000054549">
    <property type="component" value="Unassembled WGS sequence"/>
</dbReference>
<evidence type="ECO:0000313" key="1">
    <source>
        <dbReference type="EMBL" id="KIL65358.1"/>
    </source>
</evidence>
<gene>
    <name evidence="1" type="ORF">M378DRAFT_539051</name>
</gene>
<reference evidence="1 2" key="1">
    <citation type="submission" date="2014-04" db="EMBL/GenBank/DDBJ databases">
        <title>Evolutionary Origins and Diversification of the Mycorrhizal Mutualists.</title>
        <authorList>
            <consortium name="DOE Joint Genome Institute"/>
            <consortium name="Mycorrhizal Genomics Consortium"/>
            <person name="Kohler A."/>
            <person name="Kuo A."/>
            <person name="Nagy L.G."/>
            <person name="Floudas D."/>
            <person name="Copeland A."/>
            <person name="Barry K.W."/>
            <person name="Cichocki N."/>
            <person name="Veneault-Fourrey C."/>
            <person name="LaButti K."/>
            <person name="Lindquist E.A."/>
            <person name="Lipzen A."/>
            <person name="Lundell T."/>
            <person name="Morin E."/>
            <person name="Murat C."/>
            <person name="Riley R."/>
            <person name="Ohm R."/>
            <person name="Sun H."/>
            <person name="Tunlid A."/>
            <person name="Henrissat B."/>
            <person name="Grigoriev I.V."/>
            <person name="Hibbett D.S."/>
            <person name="Martin F."/>
        </authorList>
    </citation>
    <scope>NUCLEOTIDE SEQUENCE [LARGE SCALE GENOMIC DNA]</scope>
    <source>
        <strain evidence="1 2">Koide BX008</strain>
    </source>
</reference>
<name>A0A0C2X999_AMAMK</name>
<keyword evidence="2" id="KW-1185">Reference proteome</keyword>
<evidence type="ECO:0000313" key="2">
    <source>
        <dbReference type="Proteomes" id="UP000054549"/>
    </source>
</evidence>
<dbReference type="EMBL" id="KN818243">
    <property type="protein sequence ID" value="KIL65358.1"/>
    <property type="molecule type" value="Genomic_DNA"/>
</dbReference>
<protein>
    <submittedName>
        <fullName evidence="1">Uncharacterized protein</fullName>
    </submittedName>
</protein>
<accession>A0A0C2X999</accession>
<organism evidence="1 2">
    <name type="scientific">Amanita muscaria (strain Koide BX008)</name>
    <dbReference type="NCBI Taxonomy" id="946122"/>
    <lineage>
        <taxon>Eukaryota</taxon>
        <taxon>Fungi</taxon>
        <taxon>Dikarya</taxon>
        <taxon>Basidiomycota</taxon>
        <taxon>Agaricomycotina</taxon>
        <taxon>Agaricomycetes</taxon>
        <taxon>Agaricomycetidae</taxon>
        <taxon>Agaricales</taxon>
        <taxon>Pluteineae</taxon>
        <taxon>Amanitaceae</taxon>
        <taxon>Amanita</taxon>
    </lineage>
</organism>